<protein>
    <submittedName>
        <fullName evidence="1">Uncharacterized protein</fullName>
    </submittedName>
</protein>
<dbReference type="EMBL" id="CM056815">
    <property type="protein sequence ID" value="KAJ8628734.1"/>
    <property type="molecule type" value="Genomic_DNA"/>
</dbReference>
<organism evidence="1 2">
    <name type="scientific">Persea americana</name>
    <name type="common">Avocado</name>
    <dbReference type="NCBI Taxonomy" id="3435"/>
    <lineage>
        <taxon>Eukaryota</taxon>
        <taxon>Viridiplantae</taxon>
        <taxon>Streptophyta</taxon>
        <taxon>Embryophyta</taxon>
        <taxon>Tracheophyta</taxon>
        <taxon>Spermatophyta</taxon>
        <taxon>Magnoliopsida</taxon>
        <taxon>Magnoliidae</taxon>
        <taxon>Laurales</taxon>
        <taxon>Lauraceae</taxon>
        <taxon>Persea</taxon>
    </lineage>
</organism>
<accession>A0ACC2L5K2</accession>
<sequence>MDLEASTARRRDIDTNFIPSRQRAWAMTNYNDDLKAWPTTHHVSGFVPYSNPTHETVLPENDDNLIVYRIEEDGSLCIENLREESGNNEPSKASTSKEPWPGPGPGPEDVVEGRGEASFSYLVFDPSESAVPISGNVSTNGNRNSFAFPLEMITR</sequence>
<gene>
    <name evidence="1" type="ORF">MRB53_022057</name>
</gene>
<comment type="caution">
    <text evidence="1">The sequence shown here is derived from an EMBL/GenBank/DDBJ whole genome shotgun (WGS) entry which is preliminary data.</text>
</comment>
<dbReference type="Proteomes" id="UP001234297">
    <property type="component" value="Chromosome 7"/>
</dbReference>
<evidence type="ECO:0000313" key="2">
    <source>
        <dbReference type="Proteomes" id="UP001234297"/>
    </source>
</evidence>
<evidence type="ECO:0000313" key="1">
    <source>
        <dbReference type="EMBL" id="KAJ8628734.1"/>
    </source>
</evidence>
<proteinExistence type="predicted"/>
<name>A0ACC2L5K2_PERAE</name>
<keyword evidence="2" id="KW-1185">Reference proteome</keyword>
<reference evidence="1 2" key="1">
    <citation type="journal article" date="2022" name="Hortic Res">
        <title>A haplotype resolved chromosomal level avocado genome allows analysis of novel avocado genes.</title>
        <authorList>
            <person name="Nath O."/>
            <person name="Fletcher S.J."/>
            <person name="Hayward A."/>
            <person name="Shaw L.M."/>
            <person name="Masouleh A.K."/>
            <person name="Furtado A."/>
            <person name="Henry R.J."/>
            <person name="Mitter N."/>
        </authorList>
    </citation>
    <scope>NUCLEOTIDE SEQUENCE [LARGE SCALE GENOMIC DNA]</scope>
    <source>
        <strain evidence="2">cv. Hass</strain>
    </source>
</reference>